<evidence type="ECO:0000256" key="11">
    <source>
        <dbReference type="ARBA" id="ARBA00023136"/>
    </source>
</evidence>
<sequence length="223" mass="25298">MKTKHSLLTRLWHWLNALCVIVLFMSGLGISNAHRYLYWGDAGSQPSEAWTAVIRFPDWATIPQRYDLAESRDWHILLSWPFAIGLLVFWIGMLVGGHFWRDIRTRREEWTPTQIWADIVKHATLDFSHEGAKYGFLQKLAYGVVLGVLLPALIFTGLAISPGFEPAAPWLVDLFGGRQSARSIHFLAAWALFAFFVIHILLVLLSGPIKQIRDMITGGVDET</sequence>
<evidence type="ECO:0000256" key="7">
    <source>
        <dbReference type="ARBA" id="ARBA00022723"/>
    </source>
</evidence>
<dbReference type="InterPro" id="IPR011577">
    <property type="entry name" value="Cyt_b561_bac/Ni-Hgenase"/>
</dbReference>
<feature type="transmembrane region" description="Helical" evidence="12">
    <location>
        <begin position="184"/>
        <end position="205"/>
    </location>
</feature>
<evidence type="ECO:0000256" key="1">
    <source>
        <dbReference type="ARBA" id="ARBA00004651"/>
    </source>
</evidence>
<evidence type="ECO:0000313" key="14">
    <source>
        <dbReference type="EMBL" id="TWJ10325.1"/>
    </source>
</evidence>
<protein>
    <submittedName>
        <fullName evidence="14">Thiosulfate reductase cytochrome b subunit</fullName>
    </submittedName>
</protein>
<dbReference type="InterPro" id="IPR016174">
    <property type="entry name" value="Di-haem_cyt_TM"/>
</dbReference>
<dbReference type="GO" id="GO:0022904">
    <property type="term" value="P:respiratory electron transport chain"/>
    <property type="evidence" value="ECO:0007669"/>
    <property type="project" value="InterPro"/>
</dbReference>
<evidence type="ECO:0000256" key="2">
    <source>
        <dbReference type="ARBA" id="ARBA00008622"/>
    </source>
</evidence>
<dbReference type="GO" id="GO:0009055">
    <property type="term" value="F:electron transfer activity"/>
    <property type="evidence" value="ECO:0007669"/>
    <property type="project" value="InterPro"/>
</dbReference>
<keyword evidence="7" id="KW-0479">Metal-binding</keyword>
<dbReference type="AlphaFoldDB" id="A0A562UXI8"/>
<name>A0A562UXI8_9SPHN</name>
<dbReference type="GO" id="GO:0005886">
    <property type="term" value="C:plasma membrane"/>
    <property type="evidence" value="ECO:0007669"/>
    <property type="project" value="UniProtKB-SubCell"/>
</dbReference>
<keyword evidence="10" id="KW-0408">Iron</keyword>
<evidence type="ECO:0000256" key="3">
    <source>
        <dbReference type="ARBA" id="ARBA00022448"/>
    </source>
</evidence>
<dbReference type="EMBL" id="VLLK01000001">
    <property type="protein sequence ID" value="TWJ10325.1"/>
    <property type="molecule type" value="Genomic_DNA"/>
</dbReference>
<accession>A0A562UXI8</accession>
<evidence type="ECO:0000256" key="10">
    <source>
        <dbReference type="ARBA" id="ARBA00023004"/>
    </source>
</evidence>
<evidence type="ECO:0000256" key="9">
    <source>
        <dbReference type="ARBA" id="ARBA00022989"/>
    </source>
</evidence>
<comment type="caution">
    <text evidence="14">The sequence shown here is derived from an EMBL/GenBank/DDBJ whole genome shotgun (WGS) entry which is preliminary data.</text>
</comment>
<feature type="transmembrane region" description="Helical" evidence="12">
    <location>
        <begin position="12"/>
        <end position="30"/>
    </location>
</feature>
<keyword evidence="4" id="KW-1003">Cell membrane</keyword>
<reference evidence="14 15" key="1">
    <citation type="submission" date="2019-07" db="EMBL/GenBank/DDBJ databases">
        <title>Genomic Encyclopedia of Archaeal and Bacterial Type Strains, Phase II (KMG-II): from individual species to whole genera.</title>
        <authorList>
            <person name="Goeker M."/>
        </authorList>
    </citation>
    <scope>NUCLEOTIDE SEQUENCE [LARGE SCALE GENOMIC DNA]</scope>
    <source>
        <strain evidence="14 15">ATCC BAA-2084</strain>
    </source>
</reference>
<organism evidence="14 15">
    <name type="scientific">Altererythrobacter ishigakiensis</name>
    <dbReference type="NCBI Taxonomy" id="476157"/>
    <lineage>
        <taxon>Bacteria</taxon>
        <taxon>Pseudomonadati</taxon>
        <taxon>Pseudomonadota</taxon>
        <taxon>Alphaproteobacteria</taxon>
        <taxon>Sphingomonadales</taxon>
        <taxon>Erythrobacteraceae</taxon>
        <taxon>Altererythrobacter</taxon>
    </lineage>
</organism>
<dbReference type="GO" id="GO:0005506">
    <property type="term" value="F:iron ion binding"/>
    <property type="evidence" value="ECO:0007669"/>
    <property type="project" value="InterPro"/>
</dbReference>
<dbReference type="GO" id="GO:0020037">
    <property type="term" value="F:heme binding"/>
    <property type="evidence" value="ECO:0007669"/>
    <property type="project" value="TreeGrafter"/>
</dbReference>
<evidence type="ECO:0000256" key="6">
    <source>
        <dbReference type="ARBA" id="ARBA00022692"/>
    </source>
</evidence>
<dbReference type="PANTHER" id="PTHR30485:SF1">
    <property type="entry name" value="CYTOCHROME YDHU-RELATED"/>
    <property type="match status" value="1"/>
</dbReference>
<evidence type="ECO:0000313" key="15">
    <source>
        <dbReference type="Proteomes" id="UP000320547"/>
    </source>
</evidence>
<keyword evidence="5" id="KW-0349">Heme</keyword>
<dbReference type="InterPro" id="IPR051542">
    <property type="entry name" value="Hydrogenase_cytochrome"/>
</dbReference>
<dbReference type="PRINTS" id="PR00161">
    <property type="entry name" value="NIHGNASECYTB"/>
</dbReference>
<dbReference type="Pfam" id="PF01292">
    <property type="entry name" value="Ni_hydr_CYTB"/>
    <property type="match status" value="1"/>
</dbReference>
<feature type="domain" description="Cytochrome b561 bacterial/Ni-hydrogenase" evidence="13">
    <location>
        <begin position="5"/>
        <end position="218"/>
    </location>
</feature>
<gene>
    <name evidence="14" type="ORF">JN10_1988</name>
</gene>
<keyword evidence="11 12" id="KW-0472">Membrane</keyword>
<keyword evidence="9 12" id="KW-1133">Transmembrane helix</keyword>
<keyword evidence="6 12" id="KW-0812">Transmembrane</keyword>
<dbReference type="PANTHER" id="PTHR30485">
    <property type="entry name" value="NI/FE-HYDROGENASE 1 B-TYPE CYTOCHROME SUBUNIT"/>
    <property type="match status" value="1"/>
</dbReference>
<comment type="similarity">
    <text evidence="2">Belongs to the HupC/HyaC/HydC family.</text>
</comment>
<dbReference type="STRING" id="476157.GCA_001663155_01367"/>
<dbReference type="InterPro" id="IPR000516">
    <property type="entry name" value="Ni-dep_Hydgase_cyt-B"/>
</dbReference>
<dbReference type="Gene3D" id="1.20.950.20">
    <property type="entry name" value="Transmembrane di-heme cytochromes, Chain C"/>
    <property type="match status" value="1"/>
</dbReference>
<evidence type="ECO:0000256" key="4">
    <source>
        <dbReference type="ARBA" id="ARBA00022475"/>
    </source>
</evidence>
<feature type="transmembrane region" description="Helical" evidence="12">
    <location>
        <begin position="140"/>
        <end position="164"/>
    </location>
</feature>
<proteinExistence type="inferred from homology"/>
<evidence type="ECO:0000256" key="5">
    <source>
        <dbReference type="ARBA" id="ARBA00022617"/>
    </source>
</evidence>
<keyword evidence="8" id="KW-0249">Electron transport</keyword>
<dbReference type="RefSeq" id="WP_067599009.1">
    <property type="nucleotide sequence ID" value="NZ_CP015963.1"/>
</dbReference>
<keyword evidence="15" id="KW-1185">Reference proteome</keyword>
<dbReference type="SUPFAM" id="SSF81342">
    <property type="entry name" value="Transmembrane di-heme cytochromes"/>
    <property type="match status" value="1"/>
</dbReference>
<evidence type="ECO:0000259" key="13">
    <source>
        <dbReference type="Pfam" id="PF01292"/>
    </source>
</evidence>
<comment type="subcellular location">
    <subcellularLocation>
        <location evidence="1">Cell membrane</location>
        <topology evidence="1">Multi-pass membrane protein</topology>
    </subcellularLocation>
</comment>
<evidence type="ECO:0000256" key="8">
    <source>
        <dbReference type="ARBA" id="ARBA00022982"/>
    </source>
</evidence>
<evidence type="ECO:0000256" key="12">
    <source>
        <dbReference type="SAM" id="Phobius"/>
    </source>
</evidence>
<dbReference type="Proteomes" id="UP000320547">
    <property type="component" value="Unassembled WGS sequence"/>
</dbReference>
<keyword evidence="3" id="KW-0813">Transport</keyword>
<dbReference type="OrthoDB" id="9781740at2"/>
<feature type="transmembrane region" description="Helical" evidence="12">
    <location>
        <begin position="78"/>
        <end position="100"/>
    </location>
</feature>